<reference evidence="2 3" key="1">
    <citation type="submission" date="2019-01" db="EMBL/GenBank/DDBJ databases">
        <authorList>
            <person name="Chen W.-M."/>
        </authorList>
    </citation>
    <scope>NUCLEOTIDE SEQUENCE [LARGE SCALE GENOMIC DNA]</scope>
    <source>
        <strain evidence="2 3">CCP-6</strain>
    </source>
</reference>
<sequence>MPETADVVEQVVRQVLTSINGDLTPTETLLLGELEALSGEIARAKREISALSIGDIKDSHIPVATDELDAVLAHTAEATNEILDCCEKLESLAPSLPEAPSGIVNDAVTRIYEACSFQDITGQRIAKVVTALKAIEGRLMRVTDRFGHAAPPPAEPVAITPETEGRALANGPQMPANASSQAEIDSLLASFD</sequence>
<dbReference type="GO" id="GO:0050920">
    <property type="term" value="P:regulation of chemotaxis"/>
    <property type="evidence" value="ECO:0007669"/>
    <property type="project" value="InterPro"/>
</dbReference>
<dbReference type="RefSeq" id="WP_127790376.1">
    <property type="nucleotide sequence ID" value="NZ_SACL01000019.1"/>
</dbReference>
<keyword evidence="3" id="KW-1185">Reference proteome</keyword>
<evidence type="ECO:0000313" key="3">
    <source>
        <dbReference type="Proteomes" id="UP000282957"/>
    </source>
</evidence>
<protein>
    <submittedName>
        <fullName evidence="2">Uncharacterized protein</fullName>
    </submittedName>
</protein>
<feature type="region of interest" description="Disordered" evidence="1">
    <location>
        <begin position="150"/>
        <end position="181"/>
    </location>
</feature>
<name>A0A437LW55_9PROT</name>
<dbReference type="Proteomes" id="UP000282957">
    <property type="component" value="Unassembled WGS sequence"/>
</dbReference>
<evidence type="ECO:0000313" key="2">
    <source>
        <dbReference type="EMBL" id="RVT89537.1"/>
    </source>
</evidence>
<dbReference type="EMBL" id="SACL01000019">
    <property type="protein sequence ID" value="RVT89537.1"/>
    <property type="molecule type" value="Genomic_DNA"/>
</dbReference>
<proteinExistence type="predicted"/>
<dbReference type="GO" id="GO:0003824">
    <property type="term" value="F:catalytic activity"/>
    <property type="evidence" value="ECO:0007669"/>
    <property type="project" value="InterPro"/>
</dbReference>
<dbReference type="SUPFAM" id="SSF75708">
    <property type="entry name" value="Chemotaxis phosphatase CheZ"/>
    <property type="match status" value="1"/>
</dbReference>
<dbReference type="Pfam" id="PF04344">
    <property type="entry name" value="CheZ"/>
    <property type="match status" value="1"/>
</dbReference>
<dbReference type="GO" id="GO:0009288">
    <property type="term" value="C:bacterial-type flagellum"/>
    <property type="evidence" value="ECO:0007669"/>
    <property type="project" value="InterPro"/>
</dbReference>
<evidence type="ECO:0000256" key="1">
    <source>
        <dbReference type="SAM" id="MobiDB-lite"/>
    </source>
</evidence>
<comment type="caution">
    <text evidence="2">The sequence shown here is derived from an EMBL/GenBank/DDBJ whole genome shotgun (WGS) entry which is preliminary data.</text>
</comment>
<dbReference type="OrthoDB" id="7269965at2"/>
<accession>A0A437LW55</accession>
<dbReference type="Gene3D" id="1.10.287.500">
    <property type="entry name" value="Helix hairpin bin"/>
    <property type="match status" value="2"/>
</dbReference>
<organism evidence="2 3">
    <name type="scientific">Rhodovarius crocodyli</name>
    <dbReference type="NCBI Taxonomy" id="1979269"/>
    <lineage>
        <taxon>Bacteria</taxon>
        <taxon>Pseudomonadati</taxon>
        <taxon>Pseudomonadota</taxon>
        <taxon>Alphaproteobacteria</taxon>
        <taxon>Acetobacterales</taxon>
        <taxon>Roseomonadaceae</taxon>
        <taxon>Rhodovarius</taxon>
    </lineage>
</organism>
<dbReference type="AlphaFoldDB" id="A0A437LW55"/>
<dbReference type="InterPro" id="IPR007439">
    <property type="entry name" value="Chemotax_Pase_CheZ"/>
</dbReference>
<gene>
    <name evidence="2" type="ORF">EOD42_25200</name>
</gene>